<accession>A0ACC2F3H8</accession>
<dbReference type="EMBL" id="CM055762">
    <property type="protein sequence ID" value="KAJ7985862.1"/>
    <property type="molecule type" value="Genomic_DNA"/>
</dbReference>
<comment type="caution">
    <text evidence="1">The sequence shown here is derived from an EMBL/GenBank/DDBJ whole genome shotgun (WGS) entry which is preliminary data.</text>
</comment>
<gene>
    <name evidence="1" type="ORF">DPEC_G00344870</name>
</gene>
<keyword evidence="2" id="KW-1185">Reference proteome</keyword>
<proteinExistence type="predicted"/>
<protein>
    <submittedName>
        <fullName evidence="1">Uncharacterized protein</fullName>
    </submittedName>
</protein>
<reference evidence="1" key="1">
    <citation type="submission" date="2021-05" db="EMBL/GenBank/DDBJ databases">
        <authorList>
            <person name="Pan Q."/>
            <person name="Jouanno E."/>
            <person name="Zahm M."/>
            <person name="Klopp C."/>
            <person name="Cabau C."/>
            <person name="Louis A."/>
            <person name="Berthelot C."/>
            <person name="Parey E."/>
            <person name="Roest Crollius H."/>
            <person name="Montfort J."/>
            <person name="Robinson-Rechavi M."/>
            <person name="Bouchez O."/>
            <person name="Lampietro C."/>
            <person name="Lopez Roques C."/>
            <person name="Donnadieu C."/>
            <person name="Postlethwait J."/>
            <person name="Bobe J."/>
            <person name="Dillon D."/>
            <person name="Chandos A."/>
            <person name="von Hippel F."/>
            <person name="Guiguen Y."/>
        </authorList>
    </citation>
    <scope>NUCLEOTIDE SEQUENCE</scope>
    <source>
        <strain evidence="1">YG-Jan2019</strain>
    </source>
</reference>
<evidence type="ECO:0000313" key="1">
    <source>
        <dbReference type="EMBL" id="KAJ7985862.1"/>
    </source>
</evidence>
<dbReference type="Proteomes" id="UP001157502">
    <property type="component" value="Chromosome 35"/>
</dbReference>
<sequence>MSASFLSTLELFGALDPPKRSDDVRLGVGPLAESSDGRNGERTCNGAGSRRAVPRCLGTVYTCGVAAANCTDGNAISPELGLVLPRGTRAISVDRNCRIAIPVSPFRALLVFPLNARAPVARRPLPRRSSWPLCPKRAPTSSPRRLGEIPPPPGRAVITLQNDKVNVGDDLVKTVGPVQQAPSQHRDRSLGSAVKDCPYCGKMFRTSHHLKVHLRIHTGEKPYRCPHCDYAGTQSASLKYHLERHHRERQNGGGPSGHAPTSEHKEEHAKGAMFARPDVLRSFFKGMPSSLDFRGGPLHPHQWAPPGVVMSPRERERDRERERHILGSDNTTESMKSPEGPPSTDGPASFSDLGRAYQSMVGNGVNFQGSLQAFMDSFVLSSLKKEKEMRESHLQTQHYFESGEPKAKRVDAGDEKAEAKPLAGKPGSQYEPLDLSVNVKPETGSLPGSSVTIQDNVAWHGCLFCSFSTASVELMALHLQANHLGKTRQHKEGKGEPSHSLKANPPAQIHDREVDREAEKSQSAWSNHLEPHATMGAFQSDFYKQYGVIYDGSPRTPVLQGYGATCPDPGLEHQSQARETAADELSDKASCGELEEQGQSDDEEGRAADRSHGTELDQPERQPAHSEDDDEDEEEDDEEMEREDEDGAVDRMSKQMQAEGPAREVQRAGISAGPGAPPELHPPTLEKQWQQGLGLLSCAGGPPGLLKPEQAHLEHQMNMLSVLRAYSSENLAAFNGLGSGSNSGIKRAEAHDSLAQLGVRVPDLAPPPRPTTHSARSPGNICSGRPRKRADLTEIQ</sequence>
<name>A0ACC2F3H8_DALPE</name>
<organism evidence="1 2">
    <name type="scientific">Dallia pectoralis</name>
    <name type="common">Alaska blackfish</name>
    <dbReference type="NCBI Taxonomy" id="75939"/>
    <lineage>
        <taxon>Eukaryota</taxon>
        <taxon>Metazoa</taxon>
        <taxon>Chordata</taxon>
        <taxon>Craniata</taxon>
        <taxon>Vertebrata</taxon>
        <taxon>Euteleostomi</taxon>
        <taxon>Actinopterygii</taxon>
        <taxon>Neopterygii</taxon>
        <taxon>Teleostei</taxon>
        <taxon>Protacanthopterygii</taxon>
        <taxon>Esociformes</taxon>
        <taxon>Umbridae</taxon>
        <taxon>Dallia</taxon>
    </lineage>
</organism>
<evidence type="ECO:0000313" key="2">
    <source>
        <dbReference type="Proteomes" id="UP001157502"/>
    </source>
</evidence>